<sequence>MTVEYRNSSTPGETGTVETGTVAHLGETGSDRYSSTPGETGTVEYRNSSTPGGNGYSRGRYSSTPGETAAPVHVERYGHMLVQQPACGHGGELAEHEANCVDRTEEGRPLSLPGYRQKPNDDEQLFAECPVCFDVVLPPIFQCTHGHVVCLGCLRRLTTCPMCRGPIGDARNLELERIANLTIHTCRYGWTRPMTLKDKVAHEKLCAW</sequence>
<dbReference type="Gene3D" id="3.30.40.10">
    <property type="entry name" value="Zinc/RING finger domain, C3HC4 (zinc finger)"/>
    <property type="match status" value="1"/>
</dbReference>
<dbReference type="Proteomes" id="UP000838412">
    <property type="component" value="Chromosome 11"/>
</dbReference>
<dbReference type="InterPro" id="IPR013083">
    <property type="entry name" value="Znf_RING/FYVE/PHD"/>
</dbReference>
<name>A0A8J9W6F7_BRALA</name>
<dbReference type="GO" id="GO:0031624">
    <property type="term" value="F:ubiquitin conjugating enzyme binding"/>
    <property type="evidence" value="ECO:0007669"/>
    <property type="project" value="TreeGrafter"/>
</dbReference>
<feature type="compositionally biased region" description="Polar residues" evidence="5">
    <location>
        <begin position="1"/>
        <end position="11"/>
    </location>
</feature>
<evidence type="ECO:0000313" key="7">
    <source>
        <dbReference type="EMBL" id="CAH1240891.1"/>
    </source>
</evidence>
<evidence type="ECO:0000256" key="1">
    <source>
        <dbReference type="ARBA" id="ARBA00022723"/>
    </source>
</evidence>
<organism evidence="7 8">
    <name type="scientific">Branchiostoma lanceolatum</name>
    <name type="common">Common lancelet</name>
    <name type="synonym">Amphioxus lanceolatum</name>
    <dbReference type="NCBI Taxonomy" id="7740"/>
    <lineage>
        <taxon>Eukaryota</taxon>
        <taxon>Metazoa</taxon>
        <taxon>Chordata</taxon>
        <taxon>Cephalochordata</taxon>
        <taxon>Leptocardii</taxon>
        <taxon>Amphioxiformes</taxon>
        <taxon>Branchiostomatidae</taxon>
        <taxon>Branchiostoma</taxon>
    </lineage>
</organism>
<evidence type="ECO:0000313" key="8">
    <source>
        <dbReference type="Proteomes" id="UP000838412"/>
    </source>
</evidence>
<dbReference type="GO" id="GO:0043161">
    <property type="term" value="P:proteasome-mediated ubiquitin-dependent protein catabolic process"/>
    <property type="evidence" value="ECO:0007669"/>
    <property type="project" value="TreeGrafter"/>
</dbReference>
<evidence type="ECO:0000259" key="6">
    <source>
        <dbReference type="PROSITE" id="PS50089"/>
    </source>
</evidence>
<dbReference type="GO" id="GO:0005737">
    <property type="term" value="C:cytoplasm"/>
    <property type="evidence" value="ECO:0007669"/>
    <property type="project" value="TreeGrafter"/>
</dbReference>
<keyword evidence="3" id="KW-0862">Zinc</keyword>
<keyword evidence="8" id="KW-1185">Reference proteome</keyword>
<dbReference type="PANTHER" id="PTHR45877:SF2">
    <property type="entry name" value="E3 UBIQUITIN-PROTEIN LIGASE SINA-RELATED"/>
    <property type="match status" value="1"/>
</dbReference>
<proteinExistence type="predicted"/>
<evidence type="ECO:0000256" key="3">
    <source>
        <dbReference type="ARBA" id="ARBA00022833"/>
    </source>
</evidence>
<reference evidence="7" key="1">
    <citation type="submission" date="2022-01" db="EMBL/GenBank/DDBJ databases">
        <authorList>
            <person name="Braso-Vives M."/>
        </authorList>
    </citation>
    <scope>NUCLEOTIDE SEQUENCE</scope>
</reference>
<accession>A0A8J9W6F7</accession>
<feature type="compositionally biased region" description="Polar residues" evidence="5">
    <location>
        <begin position="31"/>
        <end position="51"/>
    </location>
</feature>
<dbReference type="EMBL" id="OV696696">
    <property type="protein sequence ID" value="CAH1240891.1"/>
    <property type="molecule type" value="Genomic_DNA"/>
</dbReference>
<evidence type="ECO:0000256" key="4">
    <source>
        <dbReference type="PROSITE-ProRule" id="PRU00175"/>
    </source>
</evidence>
<keyword evidence="1" id="KW-0479">Metal-binding</keyword>
<dbReference type="InterPro" id="IPR001841">
    <property type="entry name" value="Znf_RING"/>
</dbReference>
<feature type="region of interest" description="Disordered" evidence="5">
    <location>
        <begin position="1"/>
        <end position="65"/>
    </location>
</feature>
<feature type="domain" description="RING-type" evidence="6">
    <location>
        <begin position="129"/>
        <end position="164"/>
    </location>
</feature>
<dbReference type="AlphaFoldDB" id="A0A8J9W6F7"/>
<dbReference type="OrthoDB" id="941555at2759"/>
<dbReference type="Pfam" id="PF21362">
    <property type="entry name" value="Sina_RING"/>
    <property type="match status" value="1"/>
</dbReference>
<gene>
    <name evidence="7" type="primary">SIAH1</name>
    <name evidence="7" type="ORF">BLAG_LOCUS4706</name>
</gene>
<feature type="compositionally biased region" description="Low complexity" evidence="5">
    <location>
        <begin position="12"/>
        <end position="22"/>
    </location>
</feature>
<dbReference type="InterPro" id="IPR049548">
    <property type="entry name" value="Sina-like_RING"/>
</dbReference>
<evidence type="ECO:0000256" key="2">
    <source>
        <dbReference type="ARBA" id="ARBA00022771"/>
    </source>
</evidence>
<keyword evidence="2 4" id="KW-0863">Zinc-finger</keyword>
<dbReference type="GO" id="GO:0008270">
    <property type="term" value="F:zinc ion binding"/>
    <property type="evidence" value="ECO:0007669"/>
    <property type="project" value="UniProtKB-KW"/>
</dbReference>
<dbReference type="PANTHER" id="PTHR45877">
    <property type="entry name" value="E3 UBIQUITIN-PROTEIN LIGASE SIAH2"/>
    <property type="match status" value="1"/>
</dbReference>
<protein>
    <submittedName>
        <fullName evidence="7">SIAH1 protein</fullName>
    </submittedName>
</protein>
<dbReference type="PROSITE" id="PS50089">
    <property type="entry name" value="ZF_RING_2"/>
    <property type="match status" value="1"/>
</dbReference>
<dbReference type="GO" id="GO:0061630">
    <property type="term" value="F:ubiquitin protein ligase activity"/>
    <property type="evidence" value="ECO:0007669"/>
    <property type="project" value="TreeGrafter"/>
</dbReference>
<dbReference type="InterPro" id="IPR004162">
    <property type="entry name" value="SINA-like_animal"/>
</dbReference>
<dbReference type="SUPFAM" id="SSF57850">
    <property type="entry name" value="RING/U-box"/>
    <property type="match status" value="1"/>
</dbReference>
<evidence type="ECO:0000256" key="5">
    <source>
        <dbReference type="SAM" id="MobiDB-lite"/>
    </source>
</evidence>